<evidence type="ECO:0000256" key="2">
    <source>
        <dbReference type="ARBA" id="ARBA00024325"/>
    </source>
</evidence>
<accession>A0A7X2J2I3</accession>
<dbReference type="AlphaFoldDB" id="A0A7X2J2I3"/>
<comment type="caution">
    <text evidence="4">The sequence shown here is derived from an EMBL/GenBank/DDBJ whole genome shotgun (WGS) entry which is preliminary data.</text>
</comment>
<keyword evidence="1" id="KW-0749">Sporulation</keyword>
<gene>
    <name evidence="4" type="ORF">GJU40_18805</name>
</gene>
<comment type="subcellular location">
    <subcellularLocation>
        <location evidence="2">Spore coat</location>
    </subcellularLocation>
</comment>
<proteinExistence type="inferred from homology"/>
<dbReference type="Gene3D" id="1.20.1260.10">
    <property type="match status" value="1"/>
</dbReference>
<evidence type="ECO:0000313" key="4">
    <source>
        <dbReference type="EMBL" id="MRX74175.1"/>
    </source>
</evidence>
<keyword evidence="4" id="KW-0946">Virion</keyword>
<dbReference type="InterPro" id="IPR012347">
    <property type="entry name" value="Ferritin-like"/>
</dbReference>
<dbReference type="PANTHER" id="PTHR39183">
    <property type="entry name" value="SPORE COAT PROTEIN F-LIKE PROTEIN YHCQ"/>
    <property type="match status" value="1"/>
</dbReference>
<sequence length="160" mass="18294">MTNSGTLALHETLELHELIAAQTNSLINFKSAYKNVDCPELKSLYQYSIKATENNLRELLQFLPYAPTIDQPRELKDKGYYAGELLGAAKHSIMQYAGALAETATPMLRTVFLRHFQGAVEWHAKIFEYMNKRSLYPVHNLNELLKNDARNANKAIRMSY</sequence>
<comment type="similarity">
    <text evidence="3">Belongs to the CotF family.</text>
</comment>
<evidence type="ECO:0000256" key="1">
    <source>
        <dbReference type="ARBA" id="ARBA00022969"/>
    </source>
</evidence>
<dbReference type="Proteomes" id="UP000448867">
    <property type="component" value="Unassembled WGS sequence"/>
</dbReference>
<dbReference type="EMBL" id="WKKI01000066">
    <property type="protein sequence ID" value="MRX74175.1"/>
    <property type="molecule type" value="Genomic_DNA"/>
</dbReference>
<dbReference type="RefSeq" id="WP_154309627.1">
    <property type="nucleotide sequence ID" value="NZ_WKKI01000066.1"/>
</dbReference>
<reference evidence="4 5" key="1">
    <citation type="submission" date="2019-11" db="EMBL/GenBank/DDBJ databases">
        <title>Bacillus lacus genome.</title>
        <authorList>
            <person name="Allen C.J."/>
            <person name="Newman J.D."/>
        </authorList>
    </citation>
    <scope>NUCLEOTIDE SEQUENCE [LARGE SCALE GENOMIC DNA]</scope>
    <source>
        <strain evidence="4 5">KCTC 33946</strain>
    </source>
</reference>
<dbReference type="OrthoDB" id="2703958at2"/>
<evidence type="ECO:0000256" key="3">
    <source>
        <dbReference type="ARBA" id="ARBA00024344"/>
    </source>
</evidence>
<name>A0A7X2J2I3_9BACI</name>
<evidence type="ECO:0000313" key="5">
    <source>
        <dbReference type="Proteomes" id="UP000448867"/>
    </source>
</evidence>
<dbReference type="Pfam" id="PF07875">
    <property type="entry name" value="Coat_F"/>
    <property type="match status" value="1"/>
</dbReference>
<organism evidence="4 5">
    <name type="scientific">Metabacillus lacus</name>
    <dbReference type="NCBI Taxonomy" id="1983721"/>
    <lineage>
        <taxon>Bacteria</taxon>
        <taxon>Bacillati</taxon>
        <taxon>Bacillota</taxon>
        <taxon>Bacilli</taxon>
        <taxon>Bacillales</taxon>
        <taxon>Bacillaceae</taxon>
        <taxon>Metabacillus</taxon>
    </lineage>
</organism>
<protein>
    <submittedName>
        <fullName evidence="4">Spore coat protein</fullName>
    </submittedName>
</protein>
<dbReference type="GO" id="GO:0030435">
    <property type="term" value="P:sporulation resulting in formation of a cellular spore"/>
    <property type="evidence" value="ECO:0007669"/>
    <property type="project" value="UniProtKB-KW"/>
</dbReference>
<dbReference type="PANTHER" id="PTHR39183:SF1">
    <property type="entry name" value="SPORE COAT PROTEIN F-LIKE PROTEIN YHCQ"/>
    <property type="match status" value="1"/>
</dbReference>
<dbReference type="InterPro" id="IPR012851">
    <property type="entry name" value="Spore_coat_CotF-like"/>
</dbReference>
<keyword evidence="5" id="KW-1185">Reference proteome</keyword>
<keyword evidence="4" id="KW-0167">Capsid protein</keyword>